<feature type="region of interest" description="Disordered" evidence="5">
    <location>
        <begin position="1"/>
        <end position="26"/>
    </location>
</feature>
<dbReference type="GO" id="GO:0003700">
    <property type="term" value="F:DNA-binding transcription factor activity"/>
    <property type="evidence" value="ECO:0007669"/>
    <property type="project" value="InterPro"/>
</dbReference>
<dbReference type="Pfam" id="PF00126">
    <property type="entry name" value="HTH_1"/>
    <property type="match status" value="1"/>
</dbReference>
<dbReference type="SUPFAM" id="SSF53850">
    <property type="entry name" value="Periplasmic binding protein-like II"/>
    <property type="match status" value="1"/>
</dbReference>
<keyword evidence="8" id="KW-1185">Reference proteome</keyword>
<dbReference type="Gene3D" id="1.10.10.10">
    <property type="entry name" value="Winged helix-like DNA-binding domain superfamily/Winged helix DNA-binding domain"/>
    <property type="match status" value="1"/>
</dbReference>
<dbReference type="InterPro" id="IPR005119">
    <property type="entry name" value="LysR_subst-bd"/>
</dbReference>
<dbReference type="GO" id="GO:0003677">
    <property type="term" value="F:DNA binding"/>
    <property type="evidence" value="ECO:0007669"/>
    <property type="project" value="UniProtKB-KW"/>
</dbReference>
<dbReference type="Pfam" id="PF03466">
    <property type="entry name" value="LysR_substrate"/>
    <property type="match status" value="1"/>
</dbReference>
<evidence type="ECO:0000256" key="2">
    <source>
        <dbReference type="ARBA" id="ARBA00023015"/>
    </source>
</evidence>
<evidence type="ECO:0000259" key="6">
    <source>
        <dbReference type="PROSITE" id="PS50931"/>
    </source>
</evidence>
<evidence type="ECO:0000313" key="7">
    <source>
        <dbReference type="EMBL" id="PTE19743.1"/>
    </source>
</evidence>
<dbReference type="PANTHER" id="PTHR30346">
    <property type="entry name" value="TRANSCRIPTIONAL DUAL REGULATOR HCAR-RELATED"/>
    <property type="match status" value="1"/>
</dbReference>
<comment type="caution">
    <text evidence="7">The sequence shown here is derived from an EMBL/GenBank/DDBJ whole genome shotgun (WGS) entry which is preliminary data.</text>
</comment>
<dbReference type="PANTHER" id="PTHR30346:SF28">
    <property type="entry name" value="HTH-TYPE TRANSCRIPTIONAL REGULATOR CYNR"/>
    <property type="match status" value="1"/>
</dbReference>
<dbReference type="SUPFAM" id="SSF46785">
    <property type="entry name" value="Winged helix' DNA-binding domain"/>
    <property type="match status" value="1"/>
</dbReference>
<proteinExistence type="inferred from homology"/>
<dbReference type="AlphaFoldDB" id="A0A2T4JPI9"/>
<dbReference type="InterPro" id="IPR000847">
    <property type="entry name" value="LysR_HTH_N"/>
</dbReference>
<dbReference type="PRINTS" id="PR00039">
    <property type="entry name" value="HTHLYSR"/>
</dbReference>
<reference evidence="7 8" key="1">
    <citation type="submission" date="2018-03" db="EMBL/GenBank/DDBJ databases">
        <title>Cereibacter changlensis.</title>
        <authorList>
            <person name="Meyer T.E."/>
            <person name="Miller S."/>
            <person name="Lodha T."/>
            <person name="Gandham S."/>
            <person name="Chintalapati S."/>
            <person name="Chintalapati V.R."/>
        </authorList>
    </citation>
    <scope>NUCLEOTIDE SEQUENCE [LARGE SCALE GENOMIC DNA]</scope>
    <source>
        <strain evidence="7 8">JA139</strain>
    </source>
</reference>
<sequence length="345" mass="37033">MPKPARAAEAPPQADPTSLRALQRPAGAEGPELTLRKLRAFWAVAHAQSLTEAAKLLGIAQPSLSQQIIGIEQGLGLALFERRSNRMELTEAGKLMLRKAEHVLRGMQELEDSLAAFGSGQRHPLRLAGIESLLRTILPEALARLEAGFGQMDCDLMEGAPADILEMLYSRRADIGLLAANSISEASTGFLQIPMLDDPMVLAVPEALVLDGIERLEDLPPEGRTVLNASIQIAFGTQHSRRIESWYAGVLPQNRMAARVRSFETALSMVRAGLGVCLVPALAVGAAPGLRLYHAGLAPRRIVALIQPTLRRSGRFDAVLEALQAAGAAVTRPVIHPLPPLLVQA</sequence>
<feature type="domain" description="HTH lysR-type" evidence="6">
    <location>
        <begin position="33"/>
        <end position="90"/>
    </location>
</feature>
<keyword evidence="4" id="KW-0804">Transcription</keyword>
<dbReference type="InterPro" id="IPR036390">
    <property type="entry name" value="WH_DNA-bd_sf"/>
</dbReference>
<accession>A0A2T4JPI9</accession>
<keyword evidence="2" id="KW-0805">Transcription regulation</keyword>
<dbReference type="RefSeq" id="WP_107665765.1">
    <property type="nucleotide sequence ID" value="NZ_PZKG01000187.1"/>
</dbReference>
<dbReference type="Proteomes" id="UP000241010">
    <property type="component" value="Unassembled WGS sequence"/>
</dbReference>
<dbReference type="GO" id="GO:0032993">
    <property type="term" value="C:protein-DNA complex"/>
    <property type="evidence" value="ECO:0007669"/>
    <property type="project" value="TreeGrafter"/>
</dbReference>
<keyword evidence="3" id="KW-0238">DNA-binding</keyword>
<organism evidence="7 8">
    <name type="scientific">Cereibacter changlensis JA139</name>
    <dbReference type="NCBI Taxonomy" id="1188249"/>
    <lineage>
        <taxon>Bacteria</taxon>
        <taxon>Pseudomonadati</taxon>
        <taxon>Pseudomonadota</taxon>
        <taxon>Alphaproteobacteria</taxon>
        <taxon>Rhodobacterales</taxon>
        <taxon>Paracoccaceae</taxon>
        <taxon>Cereibacter</taxon>
    </lineage>
</organism>
<gene>
    <name evidence="7" type="ORF">C5F48_21230</name>
</gene>
<evidence type="ECO:0000313" key="8">
    <source>
        <dbReference type="Proteomes" id="UP000241010"/>
    </source>
</evidence>
<dbReference type="PROSITE" id="PS50931">
    <property type="entry name" value="HTH_LYSR"/>
    <property type="match status" value="1"/>
</dbReference>
<dbReference type="EMBL" id="PZKG01000187">
    <property type="protein sequence ID" value="PTE19743.1"/>
    <property type="molecule type" value="Genomic_DNA"/>
</dbReference>
<dbReference type="Gene3D" id="3.40.190.10">
    <property type="entry name" value="Periplasmic binding protein-like II"/>
    <property type="match status" value="2"/>
</dbReference>
<dbReference type="OrthoDB" id="7492271at2"/>
<dbReference type="CDD" id="cd05466">
    <property type="entry name" value="PBP2_LTTR_substrate"/>
    <property type="match status" value="1"/>
</dbReference>
<evidence type="ECO:0000256" key="3">
    <source>
        <dbReference type="ARBA" id="ARBA00023125"/>
    </source>
</evidence>
<protein>
    <submittedName>
        <fullName evidence="7">Carbonate dehydratase</fullName>
    </submittedName>
</protein>
<evidence type="ECO:0000256" key="5">
    <source>
        <dbReference type="SAM" id="MobiDB-lite"/>
    </source>
</evidence>
<comment type="similarity">
    <text evidence="1">Belongs to the LysR transcriptional regulatory family.</text>
</comment>
<evidence type="ECO:0000256" key="4">
    <source>
        <dbReference type="ARBA" id="ARBA00023163"/>
    </source>
</evidence>
<dbReference type="FunFam" id="1.10.10.10:FF:000001">
    <property type="entry name" value="LysR family transcriptional regulator"/>
    <property type="match status" value="1"/>
</dbReference>
<name>A0A2T4JPI9_9RHOB</name>
<evidence type="ECO:0000256" key="1">
    <source>
        <dbReference type="ARBA" id="ARBA00009437"/>
    </source>
</evidence>
<dbReference type="InterPro" id="IPR036388">
    <property type="entry name" value="WH-like_DNA-bd_sf"/>
</dbReference>